<dbReference type="eggNOG" id="ENOG502QT5W">
    <property type="taxonomic scope" value="Eukaryota"/>
</dbReference>
<feature type="region of interest" description="Disordered" evidence="7">
    <location>
        <begin position="27"/>
        <end position="53"/>
    </location>
</feature>
<evidence type="ECO:0000256" key="4">
    <source>
        <dbReference type="ARBA" id="ARBA00022687"/>
    </source>
</evidence>
<keyword evidence="5" id="KW-0446">Lipid-binding</keyword>
<evidence type="ECO:0000313" key="9">
    <source>
        <dbReference type="Proteomes" id="UP000008672"/>
    </source>
</evidence>
<reference evidence="8" key="2">
    <citation type="submission" date="2025-08" db="UniProtKB">
        <authorList>
            <consortium name="Ensembl"/>
        </authorList>
    </citation>
    <scope>IDENTIFICATION</scope>
</reference>
<evidence type="ECO:0000256" key="6">
    <source>
        <dbReference type="ARBA" id="ARBA00023136"/>
    </source>
</evidence>
<comment type="subcellular location">
    <subcellularLocation>
        <location evidence="1">Cell membrane</location>
        <topology evidence="1">Peripheral membrane protein</topology>
    </subcellularLocation>
</comment>
<name>H3B799_LATCH</name>
<keyword evidence="9" id="KW-1185">Reference proteome</keyword>
<dbReference type="GO" id="GO:0016055">
    <property type="term" value="P:Wnt signaling pathway"/>
    <property type="evidence" value="ECO:0007669"/>
    <property type="project" value="UniProtKB-KW"/>
</dbReference>
<dbReference type="GeneTree" id="ENSGT00530000063529"/>
<dbReference type="HOGENOM" id="CLU_009351_2_0_1"/>
<proteinExistence type="inferred from homology"/>
<evidence type="ECO:0000256" key="2">
    <source>
        <dbReference type="ARBA" id="ARBA00007750"/>
    </source>
</evidence>
<dbReference type="GO" id="GO:0005886">
    <property type="term" value="C:plasma membrane"/>
    <property type="evidence" value="ECO:0007669"/>
    <property type="project" value="UniProtKB-SubCell"/>
</dbReference>
<dbReference type="PANTHER" id="PTHR22237">
    <property type="entry name" value="APC MEMBRANE RECRUITMENT PROTEIN 2-RELATED"/>
    <property type="match status" value="1"/>
</dbReference>
<dbReference type="FunCoup" id="H3B799">
    <property type="interactions" value="2129"/>
</dbReference>
<reference evidence="8" key="3">
    <citation type="submission" date="2025-09" db="UniProtKB">
        <authorList>
            <consortium name="Ensembl"/>
        </authorList>
    </citation>
    <scope>IDENTIFICATION</scope>
</reference>
<dbReference type="STRING" id="7897.ENSLACP00000017770"/>
<sequence>MDTGSNTEETAGAKSLSGACGEFARGNQAQGTVATDKPSESSDVTASAVAEQQTPGKLKKTAFKLFSGRSICTLPSFFGGKSKGQGKGSSKKSISKSKTFDGISDAGRVCSRKDVLADNVPLQEADSECQSFCGGKSLTSSWSAHCVTNSDEVPLPESSENIEKKANVDKSLSFPRPKKGLKGLLSSIRRHKKNKTVDPEKGETYELSADVSRALHTGKMSKVQGKASVFKPDLCEKISDKSSKEIHTSCTVNEKTNVAQTIIPEKAVDSDFAKTLSQESVVQERIMQNSNSSMLDGKTDFMDNDLPSVHSSDQISLIFGDVASLKSFDSLTGCGDIIADRDDESIAESTVSAERSRNAAKRSSCLVTYQGGGEEMATPDEVGEEYLQELWEHAASADACYDAKLQTERENTPQTSFDDVGISGLRTEIAHPYTRTVAENGELLTPQSDQQESAPNSDEGYYDSTTPGPDDEGVDSFTQIKKERLPRDSYSGDALYEFYEPEDNLSPSFEDEPSLESQPLSPKTIAALLNFNMPIDKNLAIFSPQKSQTMQSEEERFAQIQQQLLCWDLKKATGSSVKELNHVENEKCLIDKRLECNNTSVLTDLIKKQLSYLPEKQPPSHNSYRFGKGSSEVLFTGAEKQHWIGLKGANCLSENRGQTVNESCNKPVKNKPSCDSDVGDVSGQVHECSHHVKELNNHSECTSIGESGKSTKDKDKDSALKTEAADKRTRMESECEHAMNFSQALVEFTSNCKLFPDRSASLGSSDSSSSFTDNLPALPTMVTFDVVDVENEGECDRQIEIGTDDDIAESFETFDESYIQKESLAECGDRMFHVFAQKSFLSSSWGVASLPRHLGLYKMSPSMPALLSLNRRSRSLDTDNLDFELADLFVSKGDLWLSEI</sequence>
<dbReference type="AlphaFoldDB" id="H3B799"/>
<feature type="compositionally biased region" description="Basic and acidic residues" evidence="7">
    <location>
        <begin position="709"/>
        <end position="729"/>
    </location>
</feature>
<evidence type="ECO:0000256" key="5">
    <source>
        <dbReference type="ARBA" id="ARBA00023121"/>
    </source>
</evidence>
<gene>
    <name evidence="8" type="primary">AMER1</name>
</gene>
<keyword evidence="4" id="KW-0879">Wnt signaling pathway</keyword>
<dbReference type="GO" id="GO:0030178">
    <property type="term" value="P:negative regulation of Wnt signaling pathway"/>
    <property type="evidence" value="ECO:0007669"/>
    <property type="project" value="Ensembl"/>
</dbReference>
<protein>
    <submittedName>
        <fullName evidence="8">APC membrane recruitment protein 1</fullName>
    </submittedName>
</protein>
<keyword evidence="6" id="KW-0472">Membrane</keyword>
<dbReference type="Ensembl" id="ENSLACT00000017900.1">
    <property type="protein sequence ID" value="ENSLACP00000017770.1"/>
    <property type="gene ID" value="ENSLACG00000015649.1"/>
</dbReference>
<feature type="region of interest" description="Disordered" evidence="7">
    <location>
        <begin position="150"/>
        <end position="173"/>
    </location>
</feature>
<organism evidence="8 9">
    <name type="scientific">Latimeria chalumnae</name>
    <name type="common">Coelacanth</name>
    <dbReference type="NCBI Taxonomy" id="7897"/>
    <lineage>
        <taxon>Eukaryota</taxon>
        <taxon>Metazoa</taxon>
        <taxon>Chordata</taxon>
        <taxon>Craniata</taxon>
        <taxon>Vertebrata</taxon>
        <taxon>Euteleostomi</taxon>
        <taxon>Coelacanthiformes</taxon>
        <taxon>Coelacanthidae</taxon>
        <taxon>Latimeria</taxon>
    </lineage>
</organism>
<feature type="compositionally biased region" description="Polar residues" evidence="7">
    <location>
        <begin position="445"/>
        <end position="456"/>
    </location>
</feature>
<dbReference type="GO" id="GO:0005546">
    <property type="term" value="F:phosphatidylinositol-4,5-bisphosphate binding"/>
    <property type="evidence" value="ECO:0007669"/>
    <property type="project" value="TreeGrafter"/>
</dbReference>
<dbReference type="Pfam" id="PF09422">
    <property type="entry name" value="AMER"/>
    <property type="match status" value="1"/>
</dbReference>
<feature type="region of interest" description="Disordered" evidence="7">
    <location>
        <begin position="76"/>
        <end position="100"/>
    </location>
</feature>
<evidence type="ECO:0000256" key="7">
    <source>
        <dbReference type="SAM" id="MobiDB-lite"/>
    </source>
</evidence>
<dbReference type="GO" id="GO:0060828">
    <property type="term" value="P:regulation of canonical Wnt signaling pathway"/>
    <property type="evidence" value="ECO:0007669"/>
    <property type="project" value="TreeGrafter"/>
</dbReference>
<dbReference type="InterPro" id="IPR019003">
    <property type="entry name" value="AMER"/>
</dbReference>
<dbReference type="Proteomes" id="UP000008672">
    <property type="component" value="Unassembled WGS sequence"/>
</dbReference>
<feature type="region of interest" description="Disordered" evidence="7">
    <location>
        <begin position="440"/>
        <end position="475"/>
    </location>
</feature>
<evidence type="ECO:0000313" key="8">
    <source>
        <dbReference type="Ensembl" id="ENSLACP00000017770.1"/>
    </source>
</evidence>
<accession>H3B799</accession>
<dbReference type="GO" id="GO:0008013">
    <property type="term" value="F:beta-catenin binding"/>
    <property type="evidence" value="ECO:0007669"/>
    <property type="project" value="TreeGrafter"/>
</dbReference>
<feature type="compositionally biased region" description="Polar residues" evidence="7">
    <location>
        <begin position="41"/>
        <end position="53"/>
    </location>
</feature>
<feature type="region of interest" description="Disordered" evidence="7">
    <location>
        <begin position="699"/>
        <end position="729"/>
    </location>
</feature>
<evidence type="ECO:0000256" key="3">
    <source>
        <dbReference type="ARBA" id="ARBA00022475"/>
    </source>
</evidence>
<evidence type="ECO:0000256" key="1">
    <source>
        <dbReference type="ARBA" id="ARBA00004202"/>
    </source>
</evidence>
<dbReference type="OMA" id="WRDFPGT"/>
<dbReference type="EMBL" id="AFYH01060555">
    <property type="status" value="NOT_ANNOTATED_CDS"/>
    <property type="molecule type" value="Genomic_DNA"/>
</dbReference>
<keyword evidence="3" id="KW-1003">Cell membrane</keyword>
<comment type="similarity">
    <text evidence="2">Belongs to the Amer family.</text>
</comment>
<dbReference type="PANTHER" id="PTHR22237:SF0">
    <property type="entry name" value="APC MEMBRANE RECRUITMENT PROTEIN 1"/>
    <property type="match status" value="1"/>
</dbReference>
<reference evidence="9" key="1">
    <citation type="submission" date="2011-08" db="EMBL/GenBank/DDBJ databases">
        <title>The draft genome of Latimeria chalumnae.</title>
        <authorList>
            <person name="Di Palma F."/>
            <person name="Alfoldi J."/>
            <person name="Johnson J."/>
            <person name="Berlin A."/>
            <person name="Gnerre S."/>
            <person name="Jaffe D."/>
            <person name="MacCallum I."/>
            <person name="Young S."/>
            <person name="Walker B.J."/>
            <person name="Lander E."/>
            <person name="Lindblad-Toh K."/>
        </authorList>
    </citation>
    <scope>NUCLEOTIDE SEQUENCE [LARGE SCALE GENOMIC DNA]</scope>
    <source>
        <strain evidence="9">Wild caught</strain>
    </source>
</reference>
<dbReference type="InParanoid" id="H3B799"/>